<organism evidence="2 3">
    <name type="scientific">Marinicauda salina</name>
    <dbReference type="NCBI Taxonomy" id="2135793"/>
    <lineage>
        <taxon>Bacteria</taxon>
        <taxon>Pseudomonadati</taxon>
        <taxon>Pseudomonadota</taxon>
        <taxon>Alphaproteobacteria</taxon>
        <taxon>Maricaulales</taxon>
        <taxon>Maricaulaceae</taxon>
        <taxon>Marinicauda</taxon>
    </lineage>
</organism>
<evidence type="ECO:0000313" key="2">
    <source>
        <dbReference type="EMBL" id="PWE16801.1"/>
    </source>
</evidence>
<feature type="compositionally biased region" description="Low complexity" evidence="1">
    <location>
        <begin position="129"/>
        <end position="138"/>
    </location>
</feature>
<dbReference type="Proteomes" id="UP000245168">
    <property type="component" value="Unassembled WGS sequence"/>
</dbReference>
<comment type="caution">
    <text evidence="2">The sequence shown here is derived from an EMBL/GenBank/DDBJ whole genome shotgun (WGS) entry which is preliminary data.</text>
</comment>
<evidence type="ECO:0000313" key="3">
    <source>
        <dbReference type="Proteomes" id="UP000245168"/>
    </source>
</evidence>
<name>A0A2U2BS06_9PROT</name>
<sequence>MIRYALVCGHDHRFEAWFSSSAEYDRQAAAGLVECPECGATDVGKQIMAPAVATSRKRETMTGGGPDSAPDLADVARKVRAHIRTHYDHVGERFADEARAMHRGDKPERLIYGETTPEERETLKEEGVPCAPLPDALAPTPPKKAN</sequence>
<accession>A0A2U2BS06</accession>
<dbReference type="EMBL" id="QEXV01000005">
    <property type="protein sequence ID" value="PWE16801.1"/>
    <property type="molecule type" value="Genomic_DNA"/>
</dbReference>
<dbReference type="PIRSF" id="PIRSF032131">
    <property type="entry name" value="UCP032131"/>
    <property type="match status" value="1"/>
</dbReference>
<keyword evidence="3" id="KW-1185">Reference proteome</keyword>
<dbReference type="Pfam" id="PF06676">
    <property type="entry name" value="DUF1178"/>
    <property type="match status" value="1"/>
</dbReference>
<proteinExistence type="predicted"/>
<evidence type="ECO:0000256" key="1">
    <source>
        <dbReference type="SAM" id="MobiDB-lite"/>
    </source>
</evidence>
<gene>
    <name evidence="2" type="ORF">DDZ18_11445</name>
</gene>
<protein>
    <submittedName>
        <fullName evidence="2">DUF1178 domain-containing protein</fullName>
    </submittedName>
</protein>
<dbReference type="OrthoDB" id="9799894at2"/>
<dbReference type="InterPro" id="IPR009562">
    <property type="entry name" value="DUF1178"/>
</dbReference>
<dbReference type="RefSeq" id="WP_109253524.1">
    <property type="nucleotide sequence ID" value="NZ_QEXV01000005.1"/>
</dbReference>
<feature type="region of interest" description="Disordered" evidence="1">
    <location>
        <begin position="105"/>
        <end position="146"/>
    </location>
</feature>
<feature type="compositionally biased region" description="Basic and acidic residues" evidence="1">
    <location>
        <begin position="105"/>
        <end position="127"/>
    </location>
</feature>
<reference evidence="3" key="1">
    <citation type="submission" date="2018-05" db="EMBL/GenBank/DDBJ databases">
        <authorList>
            <person name="Liu B.-T."/>
        </authorList>
    </citation>
    <scope>NUCLEOTIDE SEQUENCE [LARGE SCALE GENOMIC DNA]</scope>
    <source>
        <strain evidence="3">WD6-1</strain>
    </source>
</reference>
<dbReference type="AlphaFoldDB" id="A0A2U2BS06"/>